<dbReference type="InterPro" id="IPR003732">
    <property type="entry name" value="Daa-tRNA_deacyls_DTD"/>
</dbReference>
<name>A0A8C6TQM3_9GOBI</name>
<organism evidence="4 5">
    <name type="scientific">Neogobius melanostomus</name>
    <name type="common">round goby</name>
    <dbReference type="NCBI Taxonomy" id="47308"/>
    <lineage>
        <taxon>Eukaryota</taxon>
        <taxon>Metazoa</taxon>
        <taxon>Chordata</taxon>
        <taxon>Craniata</taxon>
        <taxon>Vertebrata</taxon>
        <taxon>Euteleostomi</taxon>
        <taxon>Actinopterygii</taxon>
        <taxon>Neopterygii</taxon>
        <taxon>Teleostei</taxon>
        <taxon>Neoteleostei</taxon>
        <taxon>Acanthomorphata</taxon>
        <taxon>Gobiaria</taxon>
        <taxon>Gobiiformes</taxon>
        <taxon>Gobioidei</taxon>
        <taxon>Gobiidae</taxon>
        <taxon>Benthophilinae</taxon>
        <taxon>Neogobiini</taxon>
        <taxon>Neogobius</taxon>
    </lineage>
</organism>
<dbReference type="Gene3D" id="3.50.80.10">
    <property type="entry name" value="D-tyrosyl-tRNA(Tyr) deacylase"/>
    <property type="match status" value="1"/>
</dbReference>
<proteinExistence type="predicted"/>
<comment type="catalytic activity">
    <reaction evidence="2">
        <text>glycyl-tRNA(Ala) + H2O = tRNA(Ala) + glycine + H(+)</text>
        <dbReference type="Rhea" id="RHEA:53744"/>
        <dbReference type="Rhea" id="RHEA-COMP:9657"/>
        <dbReference type="Rhea" id="RHEA-COMP:13640"/>
        <dbReference type="ChEBI" id="CHEBI:15377"/>
        <dbReference type="ChEBI" id="CHEBI:15378"/>
        <dbReference type="ChEBI" id="CHEBI:57305"/>
        <dbReference type="ChEBI" id="CHEBI:78442"/>
        <dbReference type="ChEBI" id="CHEBI:78522"/>
        <dbReference type="EC" id="3.1.1.96"/>
    </reaction>
</comment>
<evidence type="ECO:0000256" key="2">
    <source>
        <dbReference type="ARBA" id="ARBA00047676"/>
    </source>
</evidence>
<accession>A0A8C6TQM3</accession>
<dbReference type="InterPro" id="IPR023509">
    <property type="entry name" value="DTD-like_sf"/>
</dbReference>
<protein>
    <recommendedName>
        <fullName evidence="1">D-aminoacyl-tRNA deacylase</fullName>
        <ecNumber evidence="1">3.1.1.96</ecNumber>
    </recommendedName>
</protein>
<dbReference type="EC" id="3.1.1.96" evidence="1"/>
<evidence type="ECO:0000256" key="3">
    <source>
        <dbReference type="ARBA" id="ARBA00048018"/>
    </source>
</evidence>
<dbReference type="Proteomes" id="UP000694523">
    <property type="component" value="Unplaced"/>
</dbReference>
<dbReference type="GO" id="GO:0051499">
    <property type="term" value="F:D-aminoacyl-tRNA deacylase activity"/>
    <property type="evidence" value="ECO:0007669"/>
    <property type="project" value="UniProtKB-EC"/>
</dbReference>
<reference evidence="4" key="2">
    <citation type="submission" date="2025-09" db="UniProtKB">
        <authorList>
            <consortium name="Ensembl"/>
        </authorList>
    </citation>
    <scope>IDENTIFICATION</scope>
</reference>
<dbReference type="Ensembl" id="ENSNMLT00000026618.1">
    <property type="protein sequence ID" value="ENSNMLP00000023785.1"/>
    <property type="gene ID" value="ENSNMLG00000015305.1"/>
</dbReference>
<evidence type="ECO:0000256" key="1">
    <source>
        <dbReference type="ARBA" id="ARBA00013056"/>
    </source>
</evidence>
<dbReference type="Pfam" id="PF02580">
    <property type="entry name" value="Tyr_Deacylase"/>
    <property type="match status" value="1"/>
</dbReference>
<comment type="catalytic activity">
    <reaction evidence="3">
        <text>a D-aminoacyl-tRNA + H2O = a tRNA + a D-alpha-amino acid + H(+)</text>
        <dbReference type="Rhea" id="RHEA:13953"/>
        <dbReference type="Rhea" id="RHEA-COMP:10123"/>
        <dbReference type="Rhea" id="RHEA-COMP:10124"/>
        <dbReference type="ChEBI" id="CHEBI:15377"/>
        <dbReference type="ChEBI" id="CHEBI:15378"/>
        <dbReference type="ChEBI" id="CHEBI:59871"/>
        <dbReference type="ChEBI" id="CHEBI:78442"/>
        <dbReference type="ChEBI" id="CHEBI:79333"/>
        <dbReference type="EC" id="3.1.1.96"/>
    </reaction>
</comment>
<dbReference type="GO" id="GO:0005737">
    <property type="term" value="C:cytoplasm"/>
    <property type="evidence" value="ECO:0007669"/>
    <property type="project" value="InterPro"/>
</dbReference>
<dbReference type="AlphaFoldDB" id="A0A8C6TQM3"/>
<evidence type="ECO:0000313" key="4">
    <source>
        <dbReference type="Ensembl" id="ENSNMLP00000023785.1"/>
    </source>
</evidence>
<sequence length="161" mass="17791">MLDGCQSHVRPLEARVVVQQCSRAKVKTRDEVNGAEPQYAEVRAGLVVYVCFFEGATEDTFFHGCLSRGRRPVSVLELPGEILLLPQESLGWERGPNRSMRSRGVSEARRGSQLYSSLASRCRETLLQSGATGGAVEQGVYGQRQEVEMSSSEPMSHVLEF</sequence>
<dbReference type="SUPFAM" id="SSF69500">
    <property type="entry name" value="DTD-like"/>
    <property type="match status" value="1"/>
</dbReference>
<keyword evidence="5" id="KW-1185">Reference proteome</keyword>
<reference evidence="4" key="1">
    <citation type="submission" date="2025-08" db="UniProtKB">
        <authorList>
            <consortium name="Ensembl"/>
        </authorList>
    </citation>
    <scope>IDENTIFICATION</scope>
</reference>
<evidence type="ECO:0000313" key="5">
    <source>
        <dbReference type="Proteomes" id="UP000694523"/>
    </source>
</evidence>